<organism evidence="3 4">
    <name type="scientific">Fusarium longipes</name>
    <dbReference type="NCBI Taxonomy" id="694270"/>
    <lineage>
        <taxon>Eukaryota</taxon>
        <taxon>Fungi</taxon>
        <taxon>Dikarya</taxon>
        <taxon>Ascomycota</taxon>
        <taxon>Pezizomycotina</taxon>
        <taxon>Sordariomycetes</taxon>
        <taxon>Hypocreomycetidae</taxon>
        <taxon>Hypocreales</taxon>
        <taxon>Nectriaceae</taxon>
        <taxon>Fusarium</taxon>
    </lineage>
</organism>
<comment type="caution">
    <text evidence="3">The sequence shown here is derived from an EMBL/GenBank/DDBJ whole genome shotgun (WGS) entry which is preliminary data.</text>
</comment>
<evidence type="ECO:0000313" key="3">
    <source>
        <dbReference type="EMBL" id="RGP80616.1"/>
    </source>
</evidence>
<feature type="compositionally biased region" description="Polar residues" evidence="1">
    <location>
        <begin position="210"/>
        <end position="223"/>
    </location>
</feature>
<feature type="compositionally biased region" description="Low complexity" evidence="1">
    <location>
        <begin position="168"/>
        <end position="177"/>
    </location>
</feature>
<feature type="region of interest" description="Disordered" evidence="1">
    <location>
        <begin position="210"/>
        <end position="297"/>
    </location>
</feature>
<evidence type="ECO:0000256" key="1">
    <source>
        <dbReference type="SAM" id="MobiDB-lite"/>
    </source>
</evidence>
<sequence>MAPVSVHVDLWSSVSTIHIRRKKCDSWDCLTSSQQAGIIISVVITSIVLMFFYMYYLGRLTTAHQEVVISQQRQRRRRRRNPTQFHTAPLVQLPVVPQYPSEHVVYTCTPFVYHSAGQATDLRGQVTRILIPEHPIPAVSPIHHPTTYVGFPVVSHVNNIQGRSNTAQPSQQPVSFPSPTPTERSLRYQPDWWQRIRRVFGLTVGRASTIATESTPDDSTIPQTRPDDVRQETTFSRPDPEHSRLNSTPRSGQEYVHNADYLSPIARDPADGQSEIRRVQSPSSSVATVHSDDFDIV</sequence>
<feature type="transmembrane region" description="Helical" evidence="2">
    <location>
        <begin position="36"/>
        <end position="56"/>
    </location>
</feature>
<feature type="region of interest" description="Disordered" evidence="1">
    <location>
        <begin position="163"/>
        <end position="187"/>
    </location>
</feature>
<proteinExistence type="predicted"/>
<keyword evidence="2" id="KW-1133">Transmembrane helix</keyword>
<dbReference type="AlphaFoldDB" id="A0A395T852"/>
<keyword evidence="2" id="KW-0472">Membrane</keyword>
<dbReference type="OrthoDB" id="5236168at2759"/>
<keyword evidence="2" id="KW-0812">Transmembrane</keyword>
<evidence type="ECO:0000256" key="2">
    <source>
        <dbReference type="SAM" id="Phobius"/>
    </source>
</evidence>
<accession>A0A395T852</accession>
<feature type="compositionally biased region" description="Basic and acidic residues" evidence="1">
    <location>
        <begin position="268"/>
        <end position="278"/>
    </location>
</feature>
<protein>
    <submittedName>
        <fullName evidence="3">L-aminoadipate-semialdehyde dehydrogenase large subunit</fullName>
    </submittedName>
</protein>
<reference evidence="3 4" key="1">
    <citation type="journal article" date="2018" name="PLoS Pathog.">
        <title>Evolution of structural diversity of trichothecenes, a family of toxins produced by plant pathogenic and entomopathogenic fungi.</title>
        <authorList>
            <person name="Proctor R.H."/>
            <person name="McCormick S.P."/>
            <person name="Kim H.S."/>
            <person name="Cardoza R.E."/>
            <person name="Stanley A.M."/>
            <person name="Lindo L."/>
            <person name="Kelly A."/>
            <person name="Brown D.W."/>
            <person name="Lee T."/>
            <person name="Vaughan M.M."/>
            <person name="Alexander N.J."/>
            <person name="Busman M."/>
            <person name="Gutierrez S."/>
        </authorList>
    </citation>
    <scope>NUCLEOTIDE SEQUENCE [LARGE SCALE GENOMIC DNA]</scope>
    <source>
        <strain evidence="3 4">NRRL 20695</strain>
    </source>
</reference>
<name>A0A395T852_9HYPO</name>
<gene>
    <name evidence="3" type="ORF">FLONG3_1220</name>
</gene>
<dbReference type="EMBL" id="PXOG01000026">
    <property type="protein sequence ID" value="RGP80616.1"/>
    <property type="molecule type" value="Genomic_DNA"/>
</dbReference>
<evidence type="ECO:0000313" key="4">
    <source>
        <dbReference type="Proteomes" id="UP000266234"/>
    </source>
</evidence>
<keyword evidence="4" id="KW-1185">Reference proteome</keyword>
<dbReference type="Proteomes" id="UP000266234">
    <property type="component" value="Unassembled WGS sequence"/>
</dbReference>